<evidence type="ECO:0000256" key="3">
    <source>
        <dbReference type="ARBA" id="ARBA00022457"/>
    </source>
</evidence>
<dbReference type="Pfam" id="PF00293">
    <property type="entry name" value="NUDIX"/>
    <property type="match status" value="1"/>
</dbReference>
<dbReference type="GO" id="GO:0006281">
    <property type="term" value="P:DNA repair"/>
    <property type="evidence" value="ECO:0007669"/>
    <property type="project" value="UniProtKB-KW"/>
</dbReference>
<keyword evidence="7" id="KW-0378">Hydrolase</keyword>
<dbReference type="InterPro" id="IPR020476">
    <property type="entry name" value="Nudix_hydrolase"/>
</dbReference>
<keyword evidence="6" id="KW-0227">DNA damage</keyword>
<dbReference type="GO" id="GO:0046872">
    <property type="term" value="F:metal ion binding"/>
    <property type="evidence" value="ECO:0007669"/>
    <property type="project" value="UniProtKB-KW"/>
</dbReference>
<keyword evidence="9" id="KW-0234">DNA repair</keyword>
<keyword evidence="5" id="KW-0479">Metal-binding</keyword>
<evidence type="ECO:0000313" key="13">
    <source>
        <dbReference type="EMBL" id="ABC25430.1"/>
    </source>
</evidence>
<proteinExistence type="inferred from homology"/>
<organism evidence="13">
    <name type="scientific">uncultured marine bacterium Ant4D5</name>
    <dbReference type="NCBI Taxonomy" id="360428"/>
    <lineage>
        <taxon>Bacteria</taxon>
        <taxon>environmental samples</taxon>
    </lineage>
</organism>
<name>Q2PXZ7_9BACT</name>
<sequence>MVAAVIERGGRLLLGLRPAEKRHGGLWEFPGGKLDGAETAAEAAHRELKEELSVVVTAVGERLTTIREEGSPFVIEFYPVVVEGEPKAIEHKEVRWFSLDELSEYSLAPADTAFATWLAADRLREV</sequence>
<keyword evidence="4" id="KW-0235">DNA replication</keyword>
<evidence type="ECO:0000256" key="7">
    <source>
        <dbReference type="ARBA" id="ARBA00022801"/>
    </source>
</evidence>
<dbReference type="GO" id="GO:0008413">
    <property type="term" value="F:8-oxo-7,8-dihydroguanosine triphosphate pyrophosphatase activity"/>
    <property type="evidence" value="ECO:0007669"/>
    <property type="project" value="TreeGrafter"/>
</dbReference>
<evidence type="ECO:0000256" key="11">
    <source>
        <dbReference type="ARBA" id="ARBA00038905"/>
    </source>
</evidence>
<evidence type="ECO:0000259" key="12">
    <source>
        <dbReference type="PROSITE" id="PS51462"/>
    </source>
</evidence>
<dbReference type="PRINTS" id="PR00502">
    <property type="entry name" value="NUDIXFAMILY"/>
</dbReference>
<dbReference type="EMBL" id="DQ295242">
    <property type="protein sequence ID" value="ABC25430.1"/>
    <property type="molecule type" value="Genomic_DNA"/>
</dbReference>
<evidence type="ECO:0000256" key="1">
    <source>
        <dbReference type="ARBA" id="ARBA00001946"/>
    </source>
</evidence>
<comment type="cofactor">
    <cofactor evidence="1">
        <name>Mg(2+)</name>
        <dbReference type="ChEBI" id="CHEBI:18420"/>
    </cofactor>
</comment>
<dbReference type="PANTHER" id="PTHR47707:SF1">
    <property type="entry name" value="NUDIX HYDROLASE FAMILY PROTEIN"/>
    <property type="match status" value="1"/>
</dbReference>
<evidence type="ECO:0000256" key="8">
    <source>
        <dbReference type="ARBA" id="ARBA00022842"/>
    </source>
</evidence>
<evidence type="ECO:0000256" key="4">
    <source>
        <dbReference type="ARBA" id="ARBA00022705"/>
    </source>
</evidence>
<dbReference type="InterPro" id="IPR015797">
    <property type="entry name" value="NUDIX_hydrolase-like_dom_sf"/>
</dbReference>
<evidence type="ECO:0000256" key="10">
    <source>
        <dbReference type="ARBA" id="ARBA00035861"/>
    </source>
</evidence>
<dbReference type="PROSITE" id="PS51462">
    <property type="entry name" value="NUDIX"/>
    <property type="match status" value="1"/>
</dbReference>
<evidence type="ECO:0000256" key="6">
    <source>
        <dbReference type="ARBA" id="ARBA00022763"/>
    </source>
</evidence>
<dbReference type="InterPro" id="IPR000086">
    <property type="entry name" value="NUDIX_hydrolase_dom"/>
</dbReference>
<comment type="catalytic activity">
    <reaction evidence="10">
        <text>8-oxo-dGTP + H2O = 8-oxo-dGMP + diphosphate + H(+)</text>
        <dbReference type="Rhea" id="RHEA:31575"/>
        <dbReference type="ChEBI" id="CHEBI:15377"/>
        <dbReference type="ChEBI" id="CHEBI:15378"/>
        <dbReference type="ChEBI" id="CHEBI:33019"/>
        <dbReference type="ChEBI" id="CHEBI:63224"/>
        <dbReference type="ChEBI" id="CHEBI:77896"/>
        <dbReference type="EC" id="3.6.1.55"/>
    </reaction>
</comment>
<dbReference type="GO" id="GO:0044715">
    <property type="term" value="F:8-oxo-dGDP phosphatase activity"/>
    <property type="evidence" value="ECO:0007669"/>
    <property type="project" value="TreeGrafter"/>
</dbReference>
<protein>
    <recommendedName>
        <fullName evidence="11">8-oxo-dGTP diphosphatase</fullName>
        <ecNumber evidence="11">3.6.1.55</ecNumber>
    </recommendedName>
</protein>
<keyword evidence="8" id="KW-0460">Magnesium</keyword>
<dbReference type="GO" id="GO:0035539">
    <property type="term" value="F:8-oxo-7,8-dihydrodeoxyguanosine triphosphate pyrophosphatase activity"/>
    <property type="evidence" value="ECO:0007669"/>
    <property type="project" value="UniProtKB-EC"/>
</dbReference>
<dbReference type="GO" id="GO:0006260">
    <property type="term" value="P:DNA replication"/>
    <property type="evidence" value="ECO:0007669"/>
    <property type="project" value="UniProtKB-KW"/>
</dbReference>
<dbReference type="SUPFAM" id="SSF55811">
    <property type="entry name" value="Nudix"/>
    <property type="match status" value="1"/>
</dbReference>
<feature type="domain" description="Nudix hydrolase" evidence="12">
    <location>
        <begin position="1"/>
        <end position="120"/>
    </location>
</feature>
<dbReference type="GO" id="GO:0044716">
    <property type="term" value="F:8-oxo-GDP phosphatase activity"/>
    <property type="evidence" value="ECO:0007669"/>
    <property type="project" value="TreeGrafter"/>
</dbReference>
<dbReference type="EC" id="3.6.1.55" evidence="11"/>
<dbReference type="Gene3D" id="3.90.79.10">
    <property type="entry name" value="Nucleoside Triphosphate Pyrophosphohydrolase"/>
    <property type="match status" value="1"/>
</dbReference>
<evidence type="ECO:0000256" key="5">
    <source>
        <dbReference type="ARBA" id="ARBA00022723"/>
    </source>
</evidence>
<reference evidence="13" key="1">
    <citation type="journal article" date="2006" name="Appl. Environ. Microbiol.">
        <title>Comparative genomics of DNA fragments from six Antarctic marine planktonic bacteria.</title>
        <authorList>
            <person name="Grzymski J.J."/>
            <person name="Carter B.J."/>
            <person name="DeLong E.F."/>
            <person name="Feldman R.A."/>
            <person name="Ghadiri A."/>
            <person name="Murray A.E."/>
        </authorList>
    </citation>
    <scope>NUCLEOTIDE SEQUENCE</scope>
</reference>
<dbReference type="InterPro" id="IPR047127">
    <property type="entry name" value="MutT-like"/>
</dbReference>
<dbReference type="PANTHER" id="PTHR47707">
    <property type="entry name" value="8-OXO-DGTP DIPHOSPHATASE"/>
    <property type="match status" value="1"/>
</dbReference>
<evidence type="ECO:0000256" key="2">
    <source>
        <dbReference type="ARBA" id="ARBA00005582"/>
    </source>
</evidence>
<dbReference type="AlphaFoldDB" id="Q2PXZ7"/>
<accession>Q2PXZ7</accession>
<evidence type="ECO:0000256" key="9">
    <source>
        <dbReference type="ARBA" id="ARBA00023204"/>
    </source>
</evidence>
<keyword evidence="3" id="KW-0515">Mutator protein</keyword>
<comment type="similarity">
    <text evidence="2">Belongs to the Nudix hydrolase family.</text>
</comment>